<gene>
    <name evidence="1" type="ORF">FGO68_gene4000</name>
</gene>
<name>A0A8J8NNU4_HALGN</name>
<dbReference type="EMBL" id="RRYP01009909">
    <property type="protein sequence ID" value="TNV78747.1"/>
    <property type="molecule type" value="Genomic_DNA"/>
</dbReference>
<keyword evidence="2" id="KW-1185">Reference proteome</keyword>
<evidence type="ECO:0000313" key="2">
    <source>
        <dbReference type="Proteomes" id="UP000785679"/>
    </source>
</evidence>
<comment type="caution">
    <text evidence="1">The sequence shown here is derived from an EMBL/GenBank/DDBJ whole genome shotgun (WGS) entry which is preliminary data.</text>
</comment>
<accession>A0A8J8NNU4</accession>
<sequence length="86" mass="9955">MITLTFNRLSTSSRMTTLSTSQSDCIPLKLQFQRLIPLYLSLSSTSMTRQVAQNLSCLLSKGQQRWDSWCLGGLSQAWRMRTHNWR</sequence>
<dbReference type="Proteomes" id="UP000785679">
    <property type="component" value="Unassembled WGS sequence"/>
</dbReference>
<reference evidence="1" key="1">
    <citation type="submission" date="2019-06" db="EMBL/GenBank/DDBJ databases">
        <authorList>
            <person name="Zheng W."/>
        </authorList>
    </citation>
    <scope>NUCLEOTIDE SEQUENCE</scope>
    <source>
        <strain evidence="1">QDHG01</strain>
    </source>
</reference>
<organism evidence="1 2">
    <name type="scientific">Halteria grandinella</name>
    <dbReference type="NCBI Taxonomy" id="5974"/>
    <lineage>
        <taxon>Eukaryota</taxon>
        <taxon>Sar</taxon>
        <taxon>Alveolata</taxon>
        <taxon>Ciliophora</taxon>
        <taxon>Intramacronucleata</taxon>
        <taxon>Spirotrichea</taxon>
        <taxon>Stichotrichia</taxon>
        <taxon>Sporadotrichida</taxon>
        <taxon>Halteriidae</taxon>
        <taxon>Halteria</taxon>
    </lineage>
</organism>
<dbReference type="AlphaFoldDB" id="A0A8J8NNU4"/>
<evidence type="ECO:0000313" key="1">
    <source>
        <dbReference type="EMBL" id="TNV78747.1"/>
    </source>
</evidence>
<protein>
    <submittedName>
        <fullName evidence="1">Uncharacterized protein</fullName>
    </submittedName>
</protein>
<proteinExistence type="predicted"/>